<keyword evidence="3" id="KW-1185">Reference proteome</keyword>
<protein>
    <submittedName>
        <fullName evidence="2">Microviridin/marinostatin family tricyclic proteinase inhibitor</fullName>
    </submittedName>
</protein>
<dbReference type="EMBL" id="JAPNKA010000001">
    <property type="protein sequence ID" value="MCY1078421.1"/>
    <property type="molecule type" value="Genomic_DNA"/>
</dbReference>
<comment type="caution">
    <text evidence="2">The sequence shown here is derived from an EMBL/GenBank/DDBJ whole genome shotgun (WGS) entry which is preliminary data.</text>
</comment>
<dbReference type="Pfam" id="PF12559">
    <property type="entry name" value="Inhibitor_I10"/>
    <property type="match status" value="1"/>
</dbReference>
<gene>
    <name evidence="2" type="ORF">OV287_28490</name>
</gene>
<dbReference type="Proteomes" id="UP001207654">
    <property type="component" value="Unassembled WGS sequence"/>
</dbReference>
<accession>A0ABT4A9V1</accession>
<name>A0ABT4A9V1_9BACT</name>
<sequence>MKKNAKDKVPRKGGKPFFAQLLEAQELEQASGGRPPPPGFPTTKKFPSDNDECDRDPPVTTLKFPSDAEDHPSY</sequence>
<proteinExistence type="predicted"/>
<dbReference type="InterPro" id="IPR022217">
    <property type="entry name" value="Prot_inh_I10_marinostatin"/>
</dbReference>
<feature type="region of interest" description="Disordered" evidence="1">
    <location>
        <begin position="27"/>
        <end position="74"/>
    </location>
</feature>
<evidence type="ECO:0000313" key="2">
    <source>
        <dbReference type="EMBL" id="MCY1078421.1"/>
    </source>
</evidence>
<dbReference type="NCBIfam" id="NF033738">
    <property type="entry name" value="microvirid_RiPP"/>
    <property type="match status" value="1"/>
</dbReference>
<organism evidence="2 3">
    <name type="scientific">Archangium lansingense</name>
    <dbReference type="NCBI Taxonomy" id="2995310"/>
    <lineage>
        <taxon>Bacteria</taxon>
        <taxon>Pseudomonadati</taxon>
        <taxon>Myxococcota</taxon>
        <taxon>Myxococcia</taxon>
        <taxon>Myxococcales</taxon>
        <taxon>Cystobacterineae</taxon>
        <taxon>Archangiaceae</taxon>
        <taxon>Archangium</taxon>
    </lineage>
</organism>
<evidence type="ECO:0000256" key="1">
    <source>
        <dbReference type="SAM" id="MobiDB-lite"/>
    </source>
</evidence>
<reference evidence="2 3" key="1">
    <citation type="submission" date="2022-11" db="EMBL/GenBank/DDBJ databases">
        <title>Minimal conservation of predation-associated metabolite biosynthetic gene clusters underscores biosynthetic potential of Myxococcota including descriptions for ten novel species: Archangium lansinium sp. nov., Myxococcus landrumus sp. nov., Nannocystis bai.</title>
        <authorList>
            <person name="Ahearne A."/>
            <person name="Stevens C."/>
            <person name="Phillips K."/>
        </authorList>
    </citation>
    <scope>NUCLEOTIDE SEQUENCE [LARGE SCALE GENOMIC DNA]</scope>
    <source>
        <strain evidence="2 3">MIWBW</strain>
    </source>
</reference>
<evidence type="ECO:0000313" key="3">
    <source>
        <dbReference type="Proteomes" id="UP001207654"/>
    </source>
</evidence>
<dbReference type="RefSeq" id="WP_267537204.1">
    <property type="nucleotide sequence ID" value="NZ_JAPNKA010000001.1"/>
</dbReference>